<accession>A0AAV1R634</accession>
<protein>
    <submittedName>
        <fullName evidence="1">Uncharacterized protein</fullName>
    </submittedName>
</protein>
<dbReference type="EMBL" id="CAWUPB010000913">
    <property type="protein sequence ID" value="CAK7329471.1"/>
    <property type="molecule type" value="Genomic_DNA"/>
</dbReference>
<evidence type="ECO:0000313" key="2">
    <source>
        <dbReference type="Proteomes" id="UP001314170"/>
    </source>
</evidence>
<comment type="caution">
    <text evidence="1">The sequence shown here is derived from an EMBL/GenBank/DDBJ whole genome shotgun (WGS) entry which is preliminary data.</text>
</comment>
<gene>
    <name evidence="1" type="ORF">DCAF_LOCUS7226</name>
</gene>
<proteinExistence type="predicted"/>
<name>A0AAV1R634_9ROSI</name>
<reference evidence="1 2" key="1">
    <citation type="submission" date="2024-01" db="EMBL/GenBank/DDBJ databases">
        <authorList>
            <person name="Waweru B."/>
        </authorList>
    </citation>
    <scope>NUCLEOTIDE SEQUENCE [LARGE SCALE GENOMIC DNA]</scope>
</reference>
<organism evidence="1 2">
    <name type="scientific">Dovyalis caffra</name>
    <dbReference type="NCBI Taxonomy" id="77055"/>
    <lineage>
        <taxon>Eukaryota</taxon>
        <taxon>Viridiplantae</taxon>
        <taxon>Streptophyta</taxon>
        <taxon>Embryophyta</taxon>
        <taxon>Tracheophyta</taxon>
        <taxon>Spermatophyta</taxon>
        <taxon>Magnoliopsida</taxon>
        <taxon>eudicotyledons</taxon>
        <taxon>Gunneridae</taxon>
        <taxon>Pentapetalae</taxon>
        <taxon>rosids</taxon>
        <taxon>fabids</taxon>
        <taxon>Malpighiales</taxon>
        <taxon>Salicaceae</taxon>
        <taxon>Flacourtieae</taxon>
        <taxon>Dovyalis</taxon>
    </lineage>
</organism>
<keyword evidence="2" id="KW-1185">Reference proteome</keyword>
<dbReference type="AlphaFoldDB" id="A0AAV1R634"/>
<evidence type="ECO:0000313" key="1">
    <source>
        <dbReference type="EMBL" id="CAK7329471.1"/>
    </source>
</evidence>
<sequence length="81" mass="9202">MAKDTLFSRGRKIANLHHKNIVATYMIHCDFTAKVPQSNYNKIANILTTGKEYLLLCFNTQKPKMANCSRFSAPLILQSAR</sequence>
<dbReference type="Proteomes" id="UP001314170">
    <property type="component" value="Unassembled WGS sequence"/>
</dbReference>